<organism evidence="14 15">
    <name type="scientific">Methylomirabilis oxygeniifera</name>
    <dbReference type="NCBI Taxonomy" id="671143"/>
    <lineage>
        <taxon>Bacteria</taxon>
        <taxon>Candidatus Methylomirabilota</taxon>
        <taxon>Candidatus Methylomirabilia</taxon>
        <taxon>Candidatus Methylomirabilales</taxon>
        <taxon>Candidatus Methylomirabilaceae</taxon>
        <taxon>Candidatus Methylomirabilis</taxon>
    </lineage>
</organism>
<evidence type="ECO:0000256" key="2">
    <source>
        <dbReference type="ARBA" id="ARBA00004370"/>
    </source>
</evidence>
<evidence type="ECO:0000256" key="10">
    <source>
        <dbReference type="ARBA" id="ARBA00023136"/>
    </source>
</evidence>
<dbReference type="EMBL" id="FP565575">
    <property type="protein sequence ID" value="CBE69890.1"/>
    <property type="molecule type" value="Genomic_DNA"/>
</dbReference>
<evidence type="ECO:0000256" key="11">
    <source>
        <dbReference type="SAM" id="Phobius"/>
    </source>
</evidence>
<dbReference type="InterPro" id="IPR003594">
    <property type="entry name" value="HATPase_dom"/>
</dbReference>
<dbReference type="eggNOG" id="COG5002">
    <property type="taxonomic scope" value="Bacteria"/>
</dbReference>
<reference evidence="14 15" key="1">
    <citation type="journal article" date="2010" name="Nature">
        <title>Nitrite-driven anaerobic methane oxidation by oxygenic bacteria.</title>
        <authorList>
            <person name="Ettwig K.F."/>
            <person name="Butler M.K."/>
            <person name="Le Paslier D."/>
            <person name="Pelletier E."/>
            <person name="Mangenot S."/>
            <person name="Kuypers M.M.M."/>
            <person name="Schreiber F."/>
            <person name="Dutilh B.E."/>
            <person name="Zedelius J."/>
            <person name="de Beer D."/>
            <person name="Gloerich J."/>
            <person name="Wessels H.J.C.T."/>
            <person name="van Allen T."/>
            <person name="Luesken F."/>
            <person name="Wu M."/>
            <person name="van de Pas-Schoonen K.T."/>
            <person name="Op den Camp H.J.M."/>
            <person name="Janssen-Megens E.M."/>
            <person name="Francoijs K-J."/>
            <person name="Stunnenberg H."/>
            <person name="Weissenbach J."/>
            <person name="Jetten M.S.M."/>
            <person name="Strous M."/>
        </authorList>
    </citation>
    <scope>NUCLEOTIDE SEQUENCE [LARGE SCALE GENOMIC DNA]</scope>
</reference>
<evidence type="ECO:0000259" key="12">
    <source>
        <dbReference type="PROSITE" id="PS50109"/>
    </source>
</evidence>
<dbReference type="InterPro" id="IPR036890">
    <property type="entry name" value="HATPase_C_sf"/>
</dbReference>
<keyword evidence="7 14" id="KW-0418">Kinase</keyword>
<dbReference type="STRING" id="671143.DAMO_2817"/>
<dbReference type="InterPro" id="IPR003660">
    <property type="entry name" value="HAMP_dom"/>
</dbReference>
<dbReference type="HOGENOM" id="CLU_000445_89_6_0"/>
<dbReference type="Pfam" id="PF00512">
    <property type="entry name" value="HisKA"/>
    <property type="match status" value="1"/>
</dbReference>
<dbReference type="SUPFAM" id="SSF47384">
    <property type="entry name" value="Homodimeric domain of signal transducing histidine kinase"/>
    <property type="match status" value="1"/>
</dbReference>
<dbReference type="InterPro" id="IPR050428">
    <property type="entry name" value="TCS_sensor_his_kinase"/>
</dbReference>
<dbReference type="Pfam" id="PF00672">
    <property type="entry name" value="HAMP"/>
    <property type="match status" value="1"/>
</dbReference>
<keyword evidence="5 14" id="KW-0808">Transferase</keyword>
<dbReference type="FunFam" id="3.30.565.10:FF:000006">
    <property type="entry name" value="Sensor histidine kinase WalK"/>
    <property type="match status" value="1"/>
</dbReference>
<keyword evidence="10 11" id="KW-0472">Membrane</keyword>
<keyword evidence="4" id="KW-0597">Phosphoprotein</keyword>
<feature type="domain" description="HAMP" evidence="13">
    <location>
        <begin position="208"/>
        <end position="260"/>
    </location>
</feature>
<dbReference type="SMART" id="SM00304">
    <property type="entry name" value="HAMP"/>
    <property type="match status" value="1"/>
</dbReference>
<evidence type="ECO:0000259" key="13">
    <source>
        <dbReference type="PROSITE" id="PS50885"/>
    </source>
</evidence>
<keyword evidence="8 11" id="KW-1133">Transmembrane helix</keyword>
<keyword evidence="6 11" id="KW-0812">Transmembrane</keyword>
<evidence type="ECO:0000256" key="7">
    <source>
        <dbReference type="ARBA" id="ARBA00022777"/>
    </source>
</evidence>
<dbReference type="SMART" id="SM00387">
    <property type="entry name" value="HATPase_c"/>
    <property type="match status" value="1"/>
</dbReference>
<proteinExistence type="predicted"/>
<feature type="domain" description="Histidine kinase" evidence="12">
    <location>
        <begin position="268"/>
        <end position="485"/>
    </location>
</feature>
<evidence type="ECO:0000256" key="1">
    <source>
        <dbReference type="ARBA" id="ARBA00000085"/>
    </source>
</evidence>
<dbReference type="Pfam" id="PF02518">
    <property type="entry name" value="HATPase_c"/>
    <property type="match status" value="1"/>
</dbReference>
<evidence type="ECO:0000256" key="8">
    <source>
        <dbReference type="ARBA" id="ARBA00022989"/>
    </source>
</evidence>
<dbReference type="PROSITE" id="PS50109">
    <property type="entry name" value="HIS_KIN"/>
    <property type="match status" value="1"/>
</dbReference>
<dbReference type="Gene3D" id="6.10.340.10">
    <property type="match status" value="1"/>
</dbReference>
<dbReference type="eggNOG" id="COG2770">
    <property type="taxonomic scope" value="Bacteria"/>
</dbReference>
<dbReference type="SUPFAM" id="SSF158472">
    <property type="entry name" value="HAMP domain-like"/>
    <property type="match status" value="1"/>
</dbReference>
<name>D5ML48_METO1</name>
<dbReference type="InterPro" id="IPR036097">
    <property type="entry name" value="HisK_dim/P_sf"/>
</dbReference>
<dbReference type="Gene3D" id="3.30.565.10">
    <property type="entry name" value="Histidine kinase-like ATPase, C-terminal domain"/>
    <property type="match status" value="1"/>
</dbReference>
<feature type="transmembrane region" description="Helical" evidence="11">
    <location>
        <begin position="20"/>
        <end position="44"/>
    </location>
</feature>
<dbReference type="EC" id="2.7.13.3" evidence="3"/>
<dbReference type="InterPro" id="IPR003661">
    <property type="entry name" value="HisK_dim/P_dom"/>
</dbReference>
<evidence type="ECO:0000256" key="6">
    <source>
        <dbReference type="ARBA" id="ARBA00022692"/>
    </source>
</evidence>
<dbReference type="SMART" id="SM00388">
    <property type="entry name" value="HisKA"/>
    <property type="match status" value="1"/>
</dbReference>
<dbReference type="PANTHER" id="PTHR45436:SF5">
    <property type="entry name" value="SENSOR HISTIDINE KINASE TRCS"/>
    <property type="match status" value="1"/>
</dbReference>
<keyword evidence="9" id="KW-0902">Two-component regulatory system</keyword>
<dbReference type="CDD" id="cd00082">
    <property type="entry name" value="HisKA"/>
    <property type="match status" value="1"/>
</dbReference>
<dbReference type="GO" id="GO:0005886">
    <property type="term" value="C:plasma membrane"/>
    <property type="evidence" value="ECO:0007669"/>
    <property type="project" value="TreeGrafter"/>
</dbReference>
<evidence type="ECO:0000256" key="4">
    <source>
        <dbReference type="ARBA" id="ARBA00022553"/>
    </source>
</evidence>
<protein>
    <recommendedName>
        <fullName evidence="3">histidine kinase</fullName>
        <ecNumber evidence="3">2.7.13.3</ecNumber>
    </recommendedName>
</protein>
<dbReference type="Gene3D" id="1.10.287.130">
    <property type="match status" value="1"/>
</dbReference>
<comment type="subcellular location">
    <subcellularLocation>
        <location evidence="2">Membrane</location>
    </subcellularLocation>
</comment>
<evidence type="ECO:0000313" key="15">
    <source>
        <dbReference type="Proteomes" id="UP000006898"/>
    </source>
</evidence>
<evidence type="ECO:0000256" key="3">
    <source>
        <dbReference type="ARBA" id="ARBA00012438"/>
    </source>
</evidence>
<dbReference type="CDD" id="cd06225">
    <property type="entry name" value="HAMP"/>
    <property type="match status" value="1"/>
</dbReference>
<dbReference type="KEGG" id="mox:DAMO_2817"/>
<evidence type="ECO:0000313" key="14">
    <source>
        <dbReference type="EMBL" id="CBE69890.1"/>
    </source>
</evidence>
<sequence>MGTDLPILRRLKTSGRVNSYLVLTYLLLVLFGVGGLIVVVGYSLQWAIVEQAKRELSLRGMMLAQAAHEFREHRVRFTDSSFRSWLRTSAHDLSARIVVIDPSTGSAVSSDERPAADALPNPAVLTDAREGRIGVDIHWDQQFLERRLTAIVPFFGGGVQKVVLQGIVRVSVSMTPVQTEIRSTWVRLLGAGAAILMITIMVSLRLARWISTPLQALTLATEAVASGDLNQTVPSVGPEEVRRLAQSFNRMAERVKQLLDRQRAFTANAAHELRSPLTGLRLRLEVLQRHAQQEPHLIQTYLPQMDKEIAYLQRLVEHLLTLAGLDEGQTFPRIPIDLAPLCYEVAEAAELLAREASLLIKVEVPSHLPPVAANAEAMRMVVRNLLDNAIRNTPAGGVVTFQAQGDERTVTLAVADTGQGIAAEHLPRIFDRFYRVESGKTRSGRGAGLGLTLVKSLVETFGGQISVESQVGRGTRFTIALPLIVPEPQHSQSESHPGSSGGLLQLPLTAGGELLAHD</sequence>
<feature type="transmembrane region" description="Helical" evidence="11">
    <location>
        <begin position="188"/>
        <end position="207"/>
    </location>
</feature>
<dbReference type="Proteomes" id="UP000006898">
    <property type="component" value="Chromosome"/>
</dbReference>
<dbReference type="PANTHER" id="PTHR45436">
    <property type="entry name" value="SENSOR HISTIDINE KINASE YKOH"/>
    <property type="match status" value="1"/>
</dbReference>
<dbReference type="PATRIC" id="fig|671143.5.peg.2472"/>
<dbReference type="InterPro" id="IPR005467">
    <property type="entry name" value="His_kinase_dom"/>
</dbReference>
<dbReference type="AlphaFoldDB" id="D5ML48"/>
<dbReference type="InterPro" id="IPR004358">
    <property type="entry name" value="Sig_transdc_His_kin-like_C"/>
</dbReference>
<gene>
    <name evidence="14" type="ORF">DAMO_2817</name>
</gene>
<dbReference type="PRINTS" id="PR00344">
    <property type="entry name" value="BCTRLSENSOR"/>
</dbReference>
<comment type="catalytic activity">
    <reaction evidence="1">
        <text>ATP + protein L-histidine = ADP + protein N-phospho-L-histidine.</text>
        <dbReference type="EC" id="2.7.13.3"/>
    </reaction>
</comment>
<dbReference type="SUPFAM" id="SSF55874">
    <property type="entry name" value="ATPase domain of HSP90 chaperone/DNA topoisomerase II/histidine kinase"/>
    <property type="match status" value="1"/>
</dbReference>
<dbReference type="GO" id="GO:0000155">
    <property type="term" value="F:phosphorelay sensor kinase activity"/>
    <property type="evidence" value="ECO:0007669"/>
    <property type="project" value="InterPro"/>
</dbReference>
<accession>D5ML48</accession>
<dbReference type="PROSITE" id="PS50885">
    <property type="entry name" value="HAMP"/>
    <property type="match status" value="1"/>
</dbReference>
<evidence type="ECO:0000256" key="5">
    <source>
        <dbReference type="ARBA" id="ARBA00022679"/>
    </source>
</evidence>
<evidence type="ECO:0000256" key="9">
    <source>
        <dbReference type="ARBA" id="ARBA00023012"/>
    </source>
</evidence>